<dbReference type="InterPro" id="IPR001611">
    <property type="entry name" value="Leu-rich_rpt"/>
</dbReference>
<dbReference type="FunFam" id="3.80.10.10:FF:002345">
    <property type="entry name" value="Leucine-rich repeat (LRR) family protein"/>
    <property type="match status" value="1"/>
</dbReference>
<dbReference type="SMART" id="SM00369">
    <property type="entry name" value="LRR_TYP"/>
    <property type="match status" value="7"/>
</dbReference>
<dbReference type="EMBL" id="MVGT01004287">
    <property type="protein sequence ID" value="OVA00758.1"/>
    <property type="molecule type" value="Genomic_DNA"/>
</dbReference>
<comment type="subcellular location">
    <subcellularLocation>
        <location evidence="1">Plastid</location>
        <location evidence="1">Chloroplast</location>
    </subcellularLocation>
</comment>
<dbReference type="Gene3D" id="1.25.40.10">
    <property type="entry name" value="Tetratricopeptide repeat domain"/>
    <property type="match status" value="5"/>
</dbReference>
<dbReference type="InterPro" id="IPR002885">
    <property type="entry name" value="PPR_rpt"/>
</dbReference>
<keyword evidence="5" id="KW-0677">Repeat</keyword>
<reference evidence="9 10" key="1">
    <citation type="journal article" date="2017" name="Mol. Plant">
        <title>The Genome of Medicinal Plant Macleaya cordata Provides New Insights into Benzylisoquinoline Alkaloids Metabolism.</title>
        <authorList>
            <person name="Liu X."/>
            <person name="Liu Y."/>
            <person name="Huang P."/>
            <person name="Ma Y."/>
            <person name="Qing Z."/>
            <person name="Tang Q."/>
            <person name="Cao H."/>
            <person name="Cheng P."/>
            <person name="Zheng Y."/>
            <person name="Yuan Z."/>
            <person name="Zhou Y."/>
            <person name="Liu J."/>
            <person name="Tang Z."/>
            <person name="Zhuo Y."/>
            <person name="Zhang Y."/>
            <person name="Yu L."/>
            <person name="Huang J."/>
            <person name="Yang P."/>
            <person name="Peng Q."/>
            <person name="Zhang J."/>
            <person name="Jiang W."/>
            <person name="Zhang Z."/>
            <person name="Lin K."/>
            <person name="Ro D.K."/>
            <person name="Chen X."/>
            <person name="Xiong X."/>
            <person name="Shang Y."/>
            <person name="Huang S."/>
            <person name="Zeng J."/>
        </authorList>
    </citation>
    <scope>NUCLEOTIDE SEQUENCE [LARGE SCALE GENOMIC DNA]</scope>
    <source>
        <strain evidence="10">cv. BLH2017</strain>
        <tissue evidence="9">Root</tissue>
    </source>
</reference>
<keyword evidence="8" id="KW-0732">Signal</keyword>
<dbReference type="NCBIfam" id="TIGR00756">
    <property type="entry name" value="PPR"/>
    <property type="match status" value="7"/>
</dbReference>
<evidence type="ECO:0000256" key="7">
    <source>
        <dbReference type="PROSITE-ProRule" id="PRU00708"/>
    </source>
</evidence>
<accession>A0A200PRG0</accession>
<dbReference type="Pfam" id="PF00560">
    <property type="entry name" value="LRR_1"/>
    <property type="match status" value="1"/>
</dbReference>
<organism evidence="9 10">
    <name type="scientific">Macleaya cordata</name>
    <name type="common">Five-seeded plume-poppy</name>
    <name type="synonym">Bocconia cordata</name>
    <dbReference type="NCBI Taxonomy" id="56857"/>
    <lineage>
        <taxon>Eukaryota</taxon>
        <taxon>Viridiplantae</taxon>
        <taxon>Streptophyta</taxon>
        <taxon>Embryophyta</taxon>
        <taxon>Tracheophyta</taxon>
        <taxon>Spermatophyta</taxon>
        <taxon>Magnoliopsida</taxon>
        <taxon>Ranunculales</taxon>
        <taxon>Papaveraceae</taxon>
        <taxon>Papaveroideae</taxon>
        <taxon>Macleaya</taxon>
    </lineage>
</organism>
<sequence length="987" mass="110793">MAESHLAFLLICFYISLLFSVSHCKTAKRDVKALNEIKASLGWRVVYAWVGDDPCGDGDLPPWSGVTCSEVGDYRVVTELEVYAVSILGPFPTAVTNLGDLTRLDLHNNKLTGPIPPQIGRLKNLRILNLRWNKLNDVIPPEIGELKRLTHLYLSFNNFKGEIPKELASLPELRYLYLHENRFIGRIPPELGMLQNLRHLDVGNNHLVGTLRELIRLEGSFPALRYLYLNNNFLTGGIPAQLANLTNLEILYLSHNKMSGTIPLGLAHIPRLTLLYLDHNQFTGRIPDAFYKHPLLKEMYIEGNGFRPGVNPIGAHKRTVGFMNGAIQTFKLSSNSNIVKSIKLLRFYASSATTISSDYSTSLTDINSSSNTSQARQLFDELPQRTTSLYNAMIKCYIRNEQSGQALHLFVEMLNSGKHQPDNYTFPFVLKACSDSSMLETGIAIHSRALVSGFDSDTYVQNSLLALYMNCGLKEDARRVFDQMQKRTVVSWNTMISGYFRNGCAEEALVIFDQMMGMNVGYDRATMVSVLPICAYLKDLQRGRQVHELVEKKRFGTQIAVSNSLVDMYAKCGCIDEARSVFDEMIVRDVISWTAMIGGYVMNNESRKALDLCHLMQLEGVRPNSVTVAALLLACVSLCSLKYGKCIHGWVIRCRLESDVLVETALIDLYAKCNSVDLSFRVFEETSRKRTVPWNAIISGYVHNGLYREAIEFFKKMLKESVDPNAATLISLLPAYAELADLEQAKNLHCYLIRSGFHPRVETATGLIDIYSKCGSLEFAHELFYGIPAKERDIFSWSVIIAGYGLNGHGRTAISLFDQMVKSGVNPNEVTFTSVLQACSHRGLVDEGLRLFKSMVEDYRRKPRADHYTCIIDLLGRAGRLKEAYFLINSMPFEPNRAAWGALLGACVIHEDVELGEVAANQLFELEPENTGNYVLLSKIYAAVGRWEDAENVRNIMTDMGLRKEPGWSSIEVRDTVHKSNIITCSG</sequence>
<dbReference type="GO" id="GO:0009507">
    <property type="term" value="C:chloroplast"/>
    <property type="evidence" value="ECO:0007669"/>
    <property type="project" value="UniProtKB-SubCell"/>
</dbReference>
<dbReference type="PANTHER" id="PTHR47926">
    <property type="entry name" value="PENTATRICOPEPTIDE REPEAT-CONTAINING PROTEIN"/>
    <property type="match status" value="1"/>
</dbReference>
<dbReference type="Proteomes" id="UP000195402">
    <property type="component" value="Unassembled WGS sequence"/>
</dbReference>
<name>A0A200PRG0_MACCD</name>
<dbReference type="FunFam" id="1.25.40.10:FF:000395">
    <property type="entry name" value="Pentatricopeptide repeat-containing protein chloroplastic"/>
    <property type="match status" value="1"/>
</dbReference>
<evidence type="ECO:0000313" key="9">
    <source>
        <dbReference type="EMBL" id="OVA00758.1"/>
    </source>
</evidence>
<dbReference type="Pfam" id="PF13041">
    <property type="entry name" value="PPR_2"/>
    <property type="match status" value="4"/>
</dbReference>
<keyword evidence="6" id="KW-0809">Transit peptide</keyword>
<dbReference type="SUPFAM" id="SSF52058">
    <property type="entry name" value="L domain-like"/>
    <property type="match status" value="1"/>
</dbReference>
<feature type="repeat" description="PPR" evidence="7">
    <location>
        <begin position="828"/>
        <end position="858"/>
    </location>
</feature>
<dbReference type="Pfam" id="PF20431">
    <property type="entry name" value="E_motif"/>
    <property type="match status" value="1"/>
</dbReference>
<feature type="repeat" description="PPR" evidence="7">
    <location>
        <begin position="488"/>
        <end position="522"/>
    </location>
</feature>
<keyword evidence="2" id="KW-0150">Chloroplast</keyword>
<dbReference type="InterPro" id="IPR003591">
    <property type="entry name" value="Leu-rich_rpt_typical-subtyp"/>
</dbReference>
<feature type="chain" id="PRO_5012239265" evidence="8">
    <location>
        <begin position="25"/>
        <end position="987"/>
    </location>
</feature>
<feature type="repeat" description="PPR" evidence="7">
    <location>
        <begin position="589"/>
        <end position="623"/>
    </location>
</feature>
<dbReference type="FunFam" id="1.25.40.10:FF:000090">
    <property type="entry name" value="Pentatricopeptide repeat-containing protein, chloroplastic"/>
    <property type="match status" value="1"/>
</dbReference>
<dbReference type="InterPro" id="IPR011990">
    <property type="entry name" value="TPR-like_helical_dom_sf"/>
</dbReference>
<dbReference type="FunCoup" id="A0A200PRG0">
    <property type="interactions" value="12"/>
</dbReference>
<dbReference type="GO" id="GO:0009451">
    <property type="term" value="P:RNA modification"/>
    <property type="evidence" value="ECO:0007669"/>
    <property type="project" value="InterPro"/>
</dbReference>
<keyword evidence="10" id="KW-1185">Reference proteome</keyword>
<dbReference type="Gene3D" id="3.80.10.10">
    <property type="entry name" value="Ribonuclease Inhibitor"/>
    <property type="match status" value="2"/>
</dbReference>
<dbReference type="Pfam" id="PF01535">
    <property type="entry name" value="PPR"/>
    <property type="match status" value="4"/>
</dbReference>
<dbReference type="FunFam" id="1.25.40.10:FF:000344">
    <property type="entry name" value="Pentatricopeptide repeat-containing protein"/>
    <property type="match status" value="1"/>
</dbReference>
<protein>
    <submittedName>
        <fullName evidence="9">Leucine-rich repeat</fullName>
    </submittedName>
</protein>
<dbReference type="PANTHER" id="PTHR47926:SF493">
    <property type="entry name" value="PENTATRICOPEPTIDE REPEAT-CONTAINING PROTEIN"/>
    <property type="match status" value="1"/>
</dbReference>
<gene>
    <name evidence="9" type="ORF">BVC80_9083g49</name>
</gene>
<dbReference type="Pfam" id="PF13855">
    <property type="entry name" value="LRR_8"/>
    <property type="match status" value="2"/>
</dbReference>
<dbReference type="FunFam" id="1.25.40.10:FF:000436">
    <property type="entry name" value="Pentatricopeptide repeat-containing protein At5g39350 family"/>
    <property type="match status" value="1"/>
</dbReference>
<feature type="repeat" description="PPR" evidence="7">
    <location>
        <begin position="386"/>
        <end position="420"/>
    </location>
</feature>
<feature type="signal peptide" evidence="8">
    <location>
        <begin position="1"/>
        <end position="24"/>
    </location>
</feature>
<dbReference type="PROSITE" id="PS51375">
    <property type="entry name" value="PPR"/>
    <property type="match status" value="9"/>
</dbReference>
<dbReference type="STRING" id="56857.A0A200PRG0"/>
<feature type="repeat" description="PPR" evidence="7">
    <location>
        <begin position="558"/>
        <end position="588"/>
    </location>
</feature>
<evidence type="ECO:0000256" key="1">
    <source>
        <dbReference type="ARBA" id="ARBA00004229"/>
    </source>
</evidence>
<feature type="repeat" description="PPR" evidence="7">
    <location>
        <begin position="690"/>
        <end position="724"/>
    </location>
</feature>
<evidence type="ECO:0000256" key="8">
    <source>
        <dbReference type="SAM" id="SignalP"/>
    </source>
</evidence>
<dbReference type="GO" id="GO:0003723">
    <property type="term" value="F:RNA binding"/>
    <property type="evidence" value="ECO:0007669"/>
    <property type="project" value="InterPro"/>
</dbReference>
<dbReference type="OrthoDB" id="185373at2759"/>
<evidence type="ECO:0000256" key="4">
    <source>
        <dbReference type="ARBA" id="ARBA00022640"/>
    </source>
</evidence>
<evidence type="ECO:0000256" key="6">
    <source>
        <dbReference type="ARBA" id="ARBA00022946"/>
    </source>
</evidence>
<dbReference type="InterPro" id="IPR046848">
    <property type="entry name" value="E_motif"/>
</dbReference>
<dbReference type="InterPro" id="IPR046960">
    <property type="entry name" value="PPR_At4g14850-like_plant"/>
</dbReference>
<dbReference type="SUPFAM" id="SSF48452">
    <property type="entry name" value="TPR-like"/>
    <property type="match status" value="1"/>
</dbReference>
<proteinExistence type="predicted"/>
<evidence type="ECO:0000313" key="10">
    <source>
        <dbReference type="Proteomes" id="UP000195402"/>
    </source>
</evidence>
<dbReference type="FunFam" id="3.80.10.10:FF:000383">
    <property type="entry name" value="Leucine-rich repeat receptor protein kinase EMS1"/>
    <property type="match status" value="2"/>
</dbReference>
<dbReference type="InParanoid" id="A0A200PRG0"/>
<feature type="repeat" description="PPR" evidence="7">
    <location>
        <begin position="793"/>
        <end position="827"/>
    </location>
</feature>
<keyword evidence="4" id="KW-0934">Plastid</keyword>
<dbReference type="AlphaFoldDB" id="A0A200PRG0"/>
<feature type="repeat" description="PPR" evidence="7">
    <location>
        <begin position="457"/>
        <end position="487"/>
    </location>
</feature>
<evidence type="ECO:0000256" key="2">
    <source>
        <dbReference type="ARBA" id="ARBA00022528"/>
    </source>
</evidence>
<feature type="repeat" description="PPR" evidence="7">
    <location>
        <begin position="725"/>
        <end position="759"/>
    </location>
</feature>
<keyword evidence="3" id="KW-0433">Leucine-rich repeat</keyword>
<comment type="caution">
    <text evidence="9">The sequence shown here is derived from an EMBL/GenBank/DDBJ whole genome shotgun (WGS) entry which is preliminary data.</text>
</comment>
<dbReference type="InterPro" id="IPR032675">
    <property type="entry name" value="LRR_dom_sf"/>
</dbReference>
<evidence type="ECO:0000256" key="3">
    <source>
        <dbReference type="ARBA" id="ARBA00022614"/>
    </source>
</evidence>
<evidence type="ECO:0000256" key="5">
    <source>
        <dbReference type="ARBA" id="ARBA00022737"/>
    </source>
</evidence>